<dbReference type="Pfam" id="PF13540">
    <property type="entry name" value="RCC1_2"/>
    <property type="match status" value="1"/>
</dbReference>
<sequence>MGLDFFMDICSLIGMLPVDLQYIVISYDNLIIFLLSDVELMKYDWFILIKIIFGRNYSREFFTNEVMMKIYLSGCRKFVRKLLFRDNTIIKLRDGRLMGSGSNYLGHMGFGDEMSRYLFSVIENVPQNIIEIGVNMTDTTLRLSDGTLMRSSIFTKRKFKKIKLKRKNIVEIISGSGRSKFIRFSNGTILGYGYGFASDSVFSKPCFKKIDYVRNVADVYCGVYHSFLRLMDGRVMAHGFNQHGQLGLGDKMDRKNFTEVGGLDDKGNIVEIIVGHGTTIIRLVDGSILCCGNNSDGQLGFGDIKNLYVFSQIKHVPGNIDRIVFGCSHTFILLTNGVLMCSGNNSNGQLGLGDLVDKYIFTEVAVVPKNIVEVYCGYWDTIIRLEDGTLLGTGANFSGELGLGDSRRRISFEEITPLPKNIAEVVCYSTGTLIRFLDGTLMGSGNNQYGELGLGLNISCNRFTKINGIDGFVIEIA</sequence>
<gene>
    <name evidence="1" type="ORF">Hyperionvirus3_100</name>
</gene>
<proteinExistence type="predicted"/>
<dbReference type="SUPFAM" id="SSF50985">
    <property type="entry name" value="RCC1/BLIP-II"/>
    <property type="match status" value="1"/>
</dbReference>
<dbReference type="InterPro" id="IPR009091">
    <property type="entry name" value="RCC1/BLIP-II"/>
</dbReference>
<protein>
    <submittedName>
        <fullName evidence="1">Chromosome condensation regulator</fullName>
    </submittedName>
</protein>
<organism evidence="1">
    <name type="scientific">Hyperionvirus sp</name>
    <dbReference type="NCBI Taxonomy" id="2487770"/>
    <lineage>
        <taxon>Viruses</taxon>
        <taxon>Varidnaviria</taxon>
        <taxon>Bamfordvirae</taxon>
        <taxon>Nucleocytoviricota</taxon>
        <taxon>Megaviricetes</taxon>
        <taxon>Imitervirales</taxon>
        <taxon>Mimiviridae</taxon>
        <taxon>Klosneuvirinae</taxon>
    </lineage>
</organism>
<name>A0A3G5A8Z0_9VIRU</name>
<dbReference type="PANTHER" id="PTHR45982:SF1">
    <property type="entry name" value="REGULATOR OF CHROMOSOME CONDENSATION"/>
    <property type="match status" value="1"/>
</dbReference>
<dbReference type="PROSITE" id="PS50012">
    <property type="entry name" value="RCC1_3"/>
    <property type="match status" value="3"/>
</dbReference>
<evidence type="ECO:0000313" key="1">
    <source>
        <dbReference type="EMBL" id="AYV82954.1"/>
    </source>
</evidence>
<dbReference type="Gene3D" id="2.130.10.30">
    <property type="entry name" value="Regulator of chromosome condensation 1/beta-lactamase-inhibitor protein II"/>
    <property type="match status" value="2"/>
</dbReference>
<dbReference type="InterPro" id="IPR000408">
    <property type="entry name" value="Reg_chr_condens"/>
</dbReference>
<reference evidence="1" key="1">
    <citation type="submission" date="2018-10" db="EMBL/GenBank/DDBJ databases">
        <title>Hidden diversity of soil giant viruses.</title>
        <authorList>
            <person name="Schulz F."/>
            <person name="Alteio L."/>
            <person name="Goudeau D."/>
            <person name="Ryan E.M."/>
            <person name="Malmstrom R.R."/>
            <person name="Blanchard J."/>
            <person name="Woyke T."/>
        </authorList>
    </citation>
    <scope>NUCLEOTIDE SEQUENCE</scope>
    <source>
        <strain evidence="1">HYV1</strain>
    </source>
</reference>
<dbReference type="InterPro" id="IPR051553">
    <property type="entry name" value="Ran_GTPase-activating"/>
</dbReference>
<accession>A0A3G5A8Z0</accession>
<dbReference type="EMBL" id="MK072385">
    <property type="protein sequence ID" value="AYV82954.1"/>
    <property type="molecule type" value="Genomic_DNA"/>
</dbReference>
<dbReference type="Pfam" id="PF00415">
    <property type="entry name" value="RCC1"/>
    <property type="match status" value="1"/>
</dbReference>
<dbReference type="PANTHER" id="PTHR45982">
    <property type="entry name" value="REGULATOR OF CHROMOSOME CONDENSATION"/>
    <property type="match status" value="1"/>
</dbReference>